<organism evidence="2">
    <name type="scientific">Arundo donax</name>
    <name type="common">Giant reed</name>
    <name type="synonym">Donax arundinaceus</name>
    <dbReference type="NCBI Taxonomy" id="35708"/>
    <lineage>
        <taxon>Eukaryota</taxon>
        <taxon>Viridiplantae</taxon>
        <taxon>Streptophyta</taxon>
        <taxon>Embryophyta</taxon>
        <taxon>Tracheophyta</taxon>
        <taxon>Spermatophyta</taxon>
        <taxon>Magnoliopsida</taxon>
        <taxon>Liliopsida</taxon>
        <taxon>Poales</taxon>
        <taxon>Poaceae</taxon>
        <taxon>PACMAD clade</taxon>
        <taxon>Arundinoideae</taxon>
        <taxon>Arundineae</taxon>
        <taxon>Arundo</taxon>
    </lineage>
</organism>
<dbReference type="AlphaFoldDB" id="A0A0A9B7X7"/>
<reference evidence="2" key="1">
    <citation type="submission" date="2014-09" db="EMBL/GenBank/DDBJ databases">
        <authorList>
            <person name="Magalhaes I.L.F."/>
            <person name="Oliveira U."/>
            <person name="Santos F.R."/>
            <person name="Vidigal T.H.D.A."/>
            <person name="Brescovit A.D."/>
            <person name="Santos A.J."/>
        </authorList>
    </citation>
    <scope>NUCLEOTIDE SEQUENCE</scope>
    <source>
        <tissue evidence="2">Shoot tissue taken approximately 20 cm above the soil surface</tissue>
    </source>
</reference>
<accession>A0A0A9B7X7</accession>
<feature type="region of interest" description="Disordered" evidence="1">
    <location>
        <begin position="1"/>
        <end position="22"/>
    </location>
</feature>
<sequence length="22" mass="2762">MRKFERRQGKVKQSHLQSMRCK</sequence>
<feature type="compositionally biased region" description="Basic residues" evidence="1">
    <location>
        <begin position="1"/>
        <end position="13"/>
    </location>
</feature>
<proteinExistence type="predicted"/>
<name>A0A0A9B7X7_ARUDO</name>
<evidence type="ECO:0000256" key="1">
    <source>
        <dbReference type="SAM" id="MobiDB-lite"/>
    </source>
</evidence>
<evidence type="ECO:0000313" key="2">
    <source>
        <dbReference type="EMBL" id="JAD58268.1"/>
    </source>
</evidence>
<protein>
    <submittedName>
        <fullName evidence="2">Uncharacterized protein</fullName>
    </submittedName>
</protein>
<reference evidence="2" key="2">
    <citation type="journal article" date="2015" name="Data Brief">
        <title>Shoot transcriptome of the giant reed, Arundo donax.</title>
        <authorList>
            <person name="Barrero R.A."/>
            <person name="Guerrero F.D."/>
            <person name="Moolhuijzen P."/>
            <person name="Goolsby J.A."/>
            <person name="Tidwell J."/>
            <person name="Bellgard S.E."/>
            <person name="Bellgard M.I."/>
        </authorList>
    </citation>
    <scope>NUCLEOTIDE SEQUENCE</scope>
    <source>
        <tissue evidence="2">Shoot tissue taken approximately 20 cm above the soil surface</tissue>
    </source>
</reference>
<dbReference type="EMBL" id="GBRH01239627">
    <property type="protein sequence ID" value="JAD58268.1"/>
    <property type="molecule type" value="Transcribed_RNA"/>
</dbReference>